<protein>
    <submittedName>
        <fullName evidence="1">YolD-like family protein</fullName>
    </submittedName>
</protein>
<dbReference type="Proteomes" id="UP001236652">
    <property type="component" value="Chromosome"/>
</dbReference>
<name>A0ABY8UYL7_9BACI</name>
<dbReference type="RefSeq" id="WP_231418533.1">
    <property type="nucleotide sequence ID" value="NZ_CP126446.1"/>
</dbReference>
<evidence type="ECO:0000313" key="1">
    <source>
        <dbReference type="EMBL" id="WIF98762.1"/>
    </source>
</evidence>
<reference evidence="1 2" key="1">
    <citation type="submission" date="2023-05" db="EMBL/GenBank/DDBJ databases">
        <title>Comparative genomics reveals the evidence of polycyclic aromatic hydrocarbons degradation in moderately halophilic genus Pontibacillus.</title>
        <authorList>
            <person name="Yang H."/>
            <person name="Qian Z."/>
        </authorList>
    </citation>
    <scope>NUCLEOTIDE SEQUENCE [LARGE SCALE GENOMIC DNA]</scope>
    <source>
        <strain evidence="2">HN14</strain>
    </source>
</reference>
<dbReference type="PANTHER" id="PTHR40051:SF1">
    <property type="entry name" value="YOLD-LIKE FAMILY PROTEIN"/>
    <property type="match status" value="1"/>
</dbReference>
<gene>
    <name evidence="1" type="ORF">QNI29_03670</name>
</gene>
<dbReference type="Pfam" id="PF08863">
    <property type="entry name" value="YolD"/>
    <property type="match status" value="1"/>
</dbReference>
<accession>A0ABY8UYL7</accession>
<proteinExistence type="predicted"/>
<organism evidence="1 2">
    <name type="scientific">Pontibacillus chungwhensis</name>
    <dbReference type="NCBI Taxonomy" id="265426"/>
    <lineage>
        <taxon>Bacteria</taxon>
        <taxon>Bacillati</taxon>
        <taxon>Bacillota</taxon>
        <taxon>Bacilli</taxon>
        <taxon>Bacillales</taxon>
        <taxon>Bacillaceae</taxon>
        <taxon>Pontibacillus</taxon>
    </lineage>
</organism>
<dbReference type="EMBL" id="CP126446">
    <property type="protein sequence ID" value="WIF98762.1"/>
    <property type="molecule type" value="Genomic_DNA"/>
</dbReference>
<dbReference type="InterPro" id="IPR014962">
    <property type="entry name" value="YolD"/>
</dbReference>
<sequence>MNDDRLRDRGKIKWTSLMLPEHVEMVKEVWKEDERVEKGMLADDQAVEIDFKLQRALTDHLTVRIKHHNGFDYSFSDVKISVINRMDKKLTGIDQRSKERCHIHLNGITEVDII</sequence>
<keyword evidence="2" id="KW-1185">Reference proteome</keyword>
<evidence type="ECO:0000313" key="2">
    <source>
        <dbReference type="Proteomes" id="UP001236652"/>
    </source>
</evidence>
<dbReference type="PANTHER" id="PTHR40051">
    <property type="entry name" value="IG HYPOTHETICAL 15966"/>
    <property type="match status" value="1"/>
</dbReference>